<evidence type="ECO:0000313" key="5">
    <source>
        <dbReference type="Proteomes" id="UP001497644"/>
    </source>
</evidence>
<dbReference type="PRINTS" id="PR00080">
    <property type="entry name" value="SDRFAMILY"/>
</dbReference>
<organism evidence="4 5">
    <name type="scientific">Lasius platythorax</name>
    <dbReference type="NCBI Taxonomy" id="488582"/>
    <lineage>
        <taxon>Eukaryota</taxon>
        <taxon>Metazoa</taxon>
        <taxon>Ecdysozoa</taxon>
        <taxon>Arthropoda</taxon>
        <taxon>Hexapoda</taxon>
        <taxon>Insecta</taxon>
        <taxon>Pterygota</taxon>
        <taxon>Neoptera</taxon>
        <taxon>Endopterygota</taxon>
        <taxon>Hymenoptera</taxon>
        <taxon>Apocrita</taxon>
        <taxon>Aculeata</taxon>
        <taxon>Formicoidea</taxon>
        <taxon>Formicidae</taxon>
        <taxon>Formicinae</taxon>
        <taxon>Lasius</taxon>
        <taxon>Lasius</taxon>
    </lineage>
</organism>
<dbReference type="AlphaFoldDB" id="A0AAV2NML8"/>
<keyword evidence="5" id="KW-1185">Reference proteome</keyword>
<evidence type="ECO:0008006" key="6">
    <source>
        <dbReference type="Google" id="ProtNLM"/>
    </source>
</evidence>
<evidence type="ECO:0000256" key="3">
    <source>
        <dbReference type="RuleBase" id="RU000363"/>
    </source>
</evidence>
<keyword evidence="2" id="KW-0560">Oxidoreductase</keyword>
<dbReference type="Pfam" id="PF00106">
    <property type="entry name" value="adh_short"/>
    <property type="match status" value="1"/>
</dbReference>
<dbReference type="GO" id="GO:0016616">
    <property type="term" value="F:oxidoreductase activity, acting on the CH-OH group of donors, NAD or NADP as acceptor"/>
    <property type="evidence" value="ECO:0007669"/>
    <property type="project" value="UniProtKB-ARBA"/>
</dbReference>
<dbReference type="PANTHER" id="PTHR43115">
    <property type="entry name" value="DEHYDROGENASE/REDUCTASE SDR FAMILY MEMBER 11"/>
    <property type="match status" value="1"/>
</dbReference>
<dbReference type="PANTHER" id="PTHR43115:SF4">
    <property type="entry name" value="DEHYDROGENASE_REDUCTASE SDR FAMILY MEMBER 11"/>
    <property type="match status" value="1"/>
</dbReference>
<name>A0AAV2NML8_9HYME</name>
<dbReference type="Gene3D" id="3.40.50.720">
    <property type="entry name" value="NAD(P)-binding Rossmann-like Domain"/>
    <property type="match status" value="1"/>
</dbReference>
<accession>A0AAV2NML8</accession>
<dbReference type="InterPro" id="IPR002347">
    <property type="entry name" value="SDR_fam"/>
</dbReference>
<gene>
    <name evidence="4" type="ORF">LPLAT_LOCUS6660</name>
</gene>
<protein>
    <recommendedName>
        <fullName evidence="6">Dehydrogenase/reductase SDR family member 11</fullName>
    </recommendedName>
</protein>
<reference evidence="4" key="1">
    <citation type="submission" date="2024-04" db="EMBL/GenBank/DDBJ databases">
        <authorList>
            <consortium name="Molecular Ecology Group"/>
        </authorList>
    </citation>
    <scope>NUCLEOTIDE SEQUENCE</scope>
</reference>
<evidence type="ECO:0000256" key="2">
    <source>
        <dbReference type="ARBA" id="ARBA00023002"/>
    </source>
</evidence>
<dbReference type="InterPro" id="IPR036291">
    <property type="entry name" value="NAD(P)-bd_dom_sf"/>
</dbReference>
<evidence type="ECO:0000256" key="1">
    <source>
        <dbReference type="ARBA" id="ARBA00006484"/>
    </source>
</evidence>
<proteinExistence type="inferred from homology"/>
<dbReference type="Proteomes" id="UP001497644">
    <property type="component" value="Chromosome 2"/>
</dbReference>
<sequence length="258" mass="28810">MDRWIGKTAVVTGAASGIGQAITCALLRYGVNVAAIDIMNEKLNELKARKEQQEFPGILETIWCDVSFEEELNKAFEQIETRMKGVDIMINNAGYCEYSRVIDSDWKSFQLILNTNVTPYAACMNKAVHSMRNRNVEGHILNINSVLGHYIPPKSCEGIIDAAFDFNLYVASKHATVALTHTVRREIADIKPPIRITSISPGLVKTNIVSRSEKVRNVFEKLSSLQPEDIADAIIYALGTRQEVQITELTIQHTGEFP</sequence>
<dbReference type="FunFam" id="3.40.50.720:FF:000047">
    <property type="entry name" value="NADP-dependent L-serine/L-allo-threonine dehydrogenase"/>
    <property type="match status" value="1"/>
</dbReference>
<dbReference type="SUPFAM" id="SSF51735">
    <property type="entry name" value="NAD(P)-binding Rossmann-fold domains"/>
    <property type="match status" value="1"/>
</dbReference>
<evidence type="ECO:0000313" key="4">
    <source>
        <dbReference type="EMBL" id="CAL1680682.1"/>
    </source>
</evidence>
<dbReference type="PRINTS" id="PR00081">
    <property type="entry name" value="GDHRDH"/>
</dbReference>
<dbReference type="EMBL" id="OZ034825">
    <property type="protein sequence ID" value="CAL1680682.1"/>
    <property type="molecule type" value="Genomic_DNA"/>
</dbReference>
<comment type="similarity">
    <text evidence="1 3">Belongs to the short-chain dehydrogenases/reductases (SDR) family.</text>
</comment>